<accession>Q2LIG0</accession>
<organism evidence="2 3">
    <name type="scientific">Bacillus phage WBeta</name>
    <dbReference type="NCBI Taxonomy" id="2885908"/>
    <lineage>
        <taxon>Viruses</taxon>
        <taxon>Duplodnaviria</taxon>
        <taxon>Heunggongvirae</taxon>
        <taxon>Uroviricota</taxon>
        <taxon>Caudoviricetes</taxon>
        <taxon>Wbetavirus</taxon>
        <taxon>Wbetavirus wbeta</taxon>
    </lineage>
</organism>
<keyword evidence="1" id="KW-1133">Transmembrane helix</keyword>
<evidence type="ECO:0000256" key="1">
    <source>
        <dbReference type="SAM" id="Phobius"/>
    </source>
</evidence>
<feature type="transmembrane region" description="Helical" evidence="1">
    <location>
        <begin position="53"/>
        <end position="70"/>
    </location>
</feature>
<dbReference type="EMBL" id="DQ289555">
    <property type="protein sequence ID" value="ABC40424.1"/>
    <property type="molecule type" value="Genomic_DNA"/>
</dbReference>
<name>Q2LIG0_9CAUD</name>
<dbReference type="GeneID" id="3882165"/>
<proteinExistence type="predicted"/>
<reference evidence="2 3" key="1">
    <citation type="journal article" date="2006" name="J. Bacteriol.">
        <title>Detailed genomic analysis of the Wbeta and gamma phages infecting Bacillus anthracis: implications for evolution of environmental fitness and antibiotic resistance.</title>
        <authorList>
            <person name="Schuch R."/>
            <person name="Fischetti V.A."/>
        </authorList>
    </citation>
    <scope>NUCLEOTIDE SEQUENCE</scope>
</reference>
<dbReference type="RefSeq" id="YP_459989.1">
    <property type="nucleotide sequence ID" value="NC_007734.1"/>
</dbReference>
<evidence type="ECO:0000313" key="3">
    <source>
        <dbReference type="Proteomes" id="UP000002100"/>
    </source>
</evidence>
<keyword evidence="1" id="KW-0472">Membrane</keyword>
<dbReference type="KEGG" id="vg:3882165"/>
<dbReference type="Proteomes" id="UP000002100">
    <property type="component" value="Segment"/>
</dbReference>
<keyword evidence="1" id="KW-0812">Transmembrane</keyword>
<gene>
    <name evidence="2" type="ORF">wp25</name>
</gene>
<evidence type="ECO:0000313" key="2">
    <source>
        <dbReference type="EMBL" id="ABC40424.1"/>
    </source>
</evidence>
<sequence length="75" mass="8428">MAFKASMIASSESKRTALALPFTKSLIVLYLTWDSVDNLFLVIPNSSKEFPSVNFILFSSAALVILYSFYNINRN</sequence>
<keyword evidence="3" id="KW-1185">Reference proteome</keyword>
<protein>
    <submittedName>
        <fullName evidence="2">Hypothetical phage protein</fullName>
    </submittedName>
</protein>